<dbReference type="GO" id="GO:0061542">
    <property type="term" value="F:3-demethylubiquinol 3-O-methyltransferase activity"/>
    <property type="evidence" value="ECO:0007669"/>
    <property type="project" value="UniProtKB-UniRule"/>
</dbReference>
<keyword evidence="3 5" id="KW-0831">Ubiquinone biosynthesis</keyword>
<protein>
    <recommendedName>
        <fullName evidence="5">Ubiquinone biosynthesis O-methyltransferase</fullName>
    </recommendedName>
    <alternativeName>
        <fullName evidence="5">2-polyprenyl-6-hydroxyphenol methylase</fullName>
        <ecNumber evidence="5">2.1.1.222</ecNumber>
    </alternativeName>
    <alternativeName>
        <fullName evidence="5">3-demethylubiquinone 3-O-methyltransferase</fullName>
        <ecNumber evidence="5">2.1.1.64</ecNumber>
    </alternativeName>
</protein>
<evidence type="ECO:0000313" key="6">
    <source>
        <dbReference type="EMBL" id="MDA5193311.1"/>
    </source>
</evidence>
<keyword evidence="7" id="KW-1185">Reference proteome</keyword>
<comment type="similarity">
    <text evidence="5">Belongs to the methyltransferase superfamily. UbiG/COQ3 family.</text>
</comment>
<dbReference type="Proteomes" id="UP001141619">
    <property type="component" value="Unassembled WGS sequence"/>
</dbReference>
<dbReference type="InterPro" id="IPR029063">
    <property type="entry name" value="SAM-dependent_MTases_sf"/>
</dbReference>
<comment type="pathway">
    <text evidence="5">Cofactor biosynthesis; ubiquinone biosynthesis.</text>
</comment>
<dbReference type="Gene3D" id="3.40.50.150">
    <property type="entry name" value="Vaccinia Virus protein VP39"/>
    <property type="match status" value="1"/>
</dbReference>
<evidence type="ECO:0000256" key="4">
    <source>
        <dbReference type="ARBA" id="ARBA00022691"/>
    </source>
</evidence>
<feature type="binding site" evidence="5">
    <location>
        <position position="47"/>
    </location>
    <ligand>
        <name>S-adenosyl-L-methionine</name>
        <dbReference type="ChEBI" id="CHEBI:59789"/>
    </ligand>
</feature>
<comment type="catalytic activity">
    <reaction evidence="5">
        <text>a 3-demethylubiquinol + S-adenosyl-L-methionine = a ubiquinol + S-adenosyl-L-homocysteine + H(+)</text>
        <dbReference type="Rhea" id="RHEA:44380"/>
        <dbReference type="Rhea" id="RHEA-COMP:9566"/>
        <dbReference type="Rhea" id="RHEA-COMP:10914"/>
        <dbReference type="ChEBI" id="CHEBI:15378"/>
        <dbReference type="ChEBI" id="CHEBI:17976"/>
        <dbReference type="ChEBI" id="CHEBI:57856"/>
        <dbReference type="ChEBI" id="CHEBI:59789"/>
        <dbReference type="ChEBI" id="CHEBI:84422"/>
        <dbReference type="EC" id="2.1.1.64"/>
    </reaction>
</comment>
<dbReference type="HAMAP" id="MF_00472">
    <property type="entry name" value="UbiG"/>
    <property type="match status" value="1"/>
</dbReference>
<dbReference type="NCBIfam" id="TIGR01983">
    <property type="entry name" value="UbiG"/>
    <property type="match status" value="1"/>
</dbReference>
<comment type="function">
    <text evidence="5">O-methyltransferase that catalyzes the 2 O-methylation steps in the ubiquinone biosynthetic pathway.</text>
</comment>
<dbReference type="CDD" id="cd02440">
    <property type="entry name" value="AdoMet_MTases"/>
    <property type="match status" value="1"/>
</dbReference>
<organism evidence="6 7">
    <name type="scientific">Govanella unica</name>
    <dbReference type="NCBI Taxonomy" id="2975056"/>
    <lineage>
        <taxon>Bacteria</taxon>
        <taxon>Pseudomonadati</taxon>
        <taxon>Pseudomonadota</taxon>
        <taxon>Alphaproteobacteria</taxon>
        <taxon>Emcibacterales</taxon>
        <taxon>Govanellaceae</taxon>
        <taxon>Govanella</taxon>
    </lineage>
</organism>
<comment type="catalytic activity">
    <reaction evidence="5">
        <text>a 3-(all-trans-polyprenyl)benzene-1,2-diol + S-adenosyl-L-methionine = a 2-methoxy-6-(all-trans-polyprenyl)phenol + S-adenosyl-L-homocysteine + H(+)</text>
        <dbReference type="Rhea" id="RHEA:31411"/>
        <dbReference type="Rhea" id="RHEA-COMP:9550"/>
        <dbReference type="Rhea" id="RHEA-COMP:9551"/>
        <dbReference type="ChEBI" id="CHEBI:15378"/>
        <dbReference type="ChEBI" id="CHEBI:57856"/>
        <dbReference type="ChEBI" id="CHEBI:59789"/>
        <dbReference type="ChEBI" id="CHEBI:62729"/>
        <dbReference type="ChEBI" id="CHEBI:62731"/>
        <dbReference type="EC" id="2.1.1.222"/>
    </reaction>
</comment>
<evidence type="ECO:0000256" key="5">
    <source>
        <dbReference type="HAMAP-Rule" id="MF_00472"/>
    </source>
</evidence>
<evidence type="ECO:0000313" key="7">
    <source>
        <dbReference type="Proteomes" id="UP001141619"/>
    </source>
</evidence>
<evidence type="ECO:0000256" key="2">
    <source>
        <dbReference type="ARBA" id="ARBA00022679"/>
    </source>
</evidence>
<proteinExistence type="inferred from homology"/>
<dbReference type="GO" id="GO:0102208">
    <property type="term" value="F:2-polyprenyl-6-hydroxyphenol methylase activity"/>
    <property type="evidence" value="ECO:0007669"/>
    <property type="project" value="UniProtKB-EC"/>
</dbReference>
<dbReference type="InterPro" id="IPR010233">
    <property type="entry name" value="UbiG_MeTrfase"/>
</dbReference>
<dbReference type="PANTHER" id="PTHR43464">
    <property type="entry name" value="METHYLTRANSFERASE"/>
    <property type="match status" value="1"/>
</dbReference>
<evidence type="ECO:0000256" key="3">
    <source>
        <dbReference type="ARBA" id="ARBA00022688"/>
    </source>
</evidence>
<evidence type="ECO:0000256" key="1">
    <source>
        <dbReference type="ARBA" id="ARBA00022603"/>
    </source>
</evidence>
<dbReference type="GO" id="GO:0010420">
    <property type="term" value="F:polyprenyldihydroxybenzoate methyltransferase activity"/>
    <property type="evidence" value="ECO:0007669"/>
    <property type="project" value="InterPro"/>
</dbReference>
<dbReference type="EC" id="2.1.1.64" evidence="5"/>
<gene>
    <name evidence="5 6" type="primary">ubiG</name>
    <name evidence="6" type="ORF">NYP16_04995</name>
</gene>
<accession>A0A9X3TWM8</accession>
<dbReference type="Pfam" id="PF13489">
    <property type="entry name" value="Methyltransf_23"/>
    <property type="match status" value="1"/>
</dbReference>
<dbReference type="EC" id="2.1.1.222" evidence="5"/>
<dbReference type="EMBL" id="JANWOI010000002">
    <property type="protein sequence ID" value="MDA5193311.1"/>
    <property type="molecule type" value="Genomic_DNA"/>
</dbReference>
<dbReference type="GO" id="GO:0032259">
    <property type="term" value="P:methylation"/>
    <property type="evidence" value="ECO:0007669"/>
    <property type="project" value="UniProtKB-KW"/>
</dbReference>
<reference evidence="6" key="1">
    <citation type="submission" date="2022-08" db="EMBL/GenBank/DDBJ databases">
        <authorList>
            <person name="Vandamme P."/>
            <person name="Hettiarachchi A."/>
            <person name="Peeters C."/>
            <person name="Cnockaert M."/>
            <person name="Carlier A."/>
        </authorList>
    </citation>
    <scope>NUCLEOTIDE SEQUENCE</scope>
    <source>
        <strain evidence="6">LMG 31809</strain>
    </source>
</reference>
<dbReference type="SUPFAM" id="SSF53335">
    <property type="entry name" value="S-adenosyl-L-methionine-dependent methyltransferases"/>
    <property type="match status" value="1"/>
</dbReference>
<name>A0A9X3TWM8_9PROT</name>
<dbReference type="PANTHER" id="PTHR43464:SF19">
    <property type="entry name" value="UBIQUINONE BIOSYNTHESIS O-METHYLTRANSFERASE, MITOCHONDRIAL"/>
    <property type="match status" value="1"/>
</dbReference>
<feature type="binding site" evidence="5">
    <location>
        <position position="100"/>
    </location>
    <ligand>
        <name>S-adenosyl-L-methionine</name>
        <dbReference type="ChEBI" id="CHEBI:59789"/>
    </ligand>
</feature>
<keyword evidence="4 5" id="KW-0949">S-adenosyl-L-methionine</keyword>
<keyword evidence="1 5" id="KW-0489">Methyltransferase</keyword>
<dbReference type="AlphaFoldDB" id="A0A9X3TWM8"/>
<comment type="caution">
    <text evidence="6">The sequence shown here is derived from an EMBL/GenBank/DDBJ whole genome shotgun (WGS) entry which is preliminary data.</text>
</comment>
<feature type="binding site" evidence="5">
    <location>
        <position position="143"/>
    </location>
    <ligand>
        <name>S-adenosyl-L-methionine</name>
        <dbReference type="ChEBI" id="CHEBI:59789"/>
    </ligand>
</feature>
<sequence>MRNSDDLPDPSAASIDAAETRKFADLADRWWDRSGPFKPLHELNAARLRPIIEAIERRWPRPDTGNGRPLEGLRILDVGCGGGLAAEPLARLGAEVTGIDVVQRNISIARIHAQKSGLAIDYRFEAAEALATRGQRFDVVLGLEVVEHVADLDSFMGALCRLVHPGGLLFVATLNRTIQSYLFGILGAEYLLGLVPRGTHRWRRFRKPDELHAILRRHGLAVERLQGMSYAPFGAERWRLSHSLAVNYLLRAARPA</sequence>
<keyword evidence="2 5" id="KW-0808">Transferase</keyword>
<reference evidence="6" key="2">
    <citation type="journal article" date="2023" name="Syst. Appl. Microbiol.">
        <title>Govania unica gen. nov., sp. nov., a rare biosphere bacterium that represents a novel family in the class Alphaproteobacteria.</title>
        <authorList>
            <person name="Vandamme P."/>
            <person name="Peeters C."/>
            <person name="Hettiarachchi A."/>
            <person name="Cnockaert M."/>
            <person name="Carlier A."/>
        </authorList>
    </citation>
    <scope>NUCLEOTIDE SEQUENCE</scope>
    <source>
        <strain evidence="6">LMG 31809</strain>
    </source>
</reference>
<feature type="binding site" evidence="5">
    <location>
        <position position="79"/>
    </location>
    <ligand>
        <name>S-adenosyl-L-methionine</name>
        <dbReference type="ChEBI" id="CHEBI:59789"/>
    </ligand>
</feature>